<reference evidence="4 6" key="2">
    <citation type="submission" date="2018-06" db="EMBL/GenBank/DDBJ databases">
        <authorList>
            <consortium name="Pathogen Informatics"/>
            <person name="Doyle S."/>
        </authorList>
    </citation>
    <scope>NUCLEOTIDE SEQUENCE [LARGE SCALE GENOMIC DNA]</scope>
    <source>
        <strain evidence="4 6">NCTC12239</strain>
    </source>
</reference>
<name>A0A378K0M1_9GAMM</name>
<dbReference type="Proteomes" id="UP000054985">
    <property type="component" value="Unassembled WGS sequence"/>
</dbReference>
<keyword evidence="4" id="KW-0489">Methyltransferase</keyword>
<proteinExistence type="predicted"/>
<dbReference type="CDD" id="cd02440">
    <property type="entry name" value="AdoMet_MTases"/>
    <property type="match status" value="1"/>
</dbReference>
<feature type="domain" description="Methyltransferase" evidence="2">
    <location>
        <begin position="48"/>
        <end position="138"/>
    </location>
</feature>
<accession>A0A378K0M1</accession>
<dbReference type="STRING" id="39962.Lmor_1125"/>
<dbReference type="RefSeq" id="WP_028384605.1">
    <property type="nucleotide sequence ID" value="NZ_CAAAJG010000014.1"/>
</dbReference>
<evidence type="ECO:0000313" key="6">
    <source>
        <dbReference type="Proteomes" id="UP000254040"/>
    </source>
</evidence>
<dbReference type="AlphaFoldDB" id="A0A378K0M1"/>
<dbReference type="PANTHER" id="PTHR43861">
    <property type="entry name" value="TRANS-ACONITATE 2-METHYLTRANSFERASE-RELATED"/>
    <property type="match status" value="1"/>
</dbReference>
<dbReference type="GO" id="GO:0008168">
    <property type="term" value="F:methyltransferase activity"/>
    <property type="evidence" value="ECO:0007669"/>
    <property type="project" value="UniProtKB-KW"/>
</dbReference>
<dbReference type="Proteomes" id="UP000254040">
    <property type="component" value="Unassembled WGS sequence"/>
</dbReference>
<evidence type="ECO:0000259" key="2">
    <source>
        <dbReference type="Pfam" id="PF13649"/>
    </source>
</evidence>
<organism evidence="4 6">
    <name type="scientific">Legionella moravica</name>
    <dbReference type="NCBI Taxonomy" id="39962"/>
    <lineage>
        <taxon>Bacteria</taxon>
        <taxon>Pseudomonadati</taxon>
        <taxon>Pseudomonadota</taxon>
        <taxon>Gammaproteobacteria</taxon>
        <taxon>Legionellales</taxon>
        <taxon>Legionellaceae</taxon>
        <taxon>Legionella</taxon>
    </lineage>
</organism>
<dbReference type="InterPro" id="IPR041698">
    <property type="entry name" value="Methyltransf_25"/>
</dbReference>
<evidence type="ECO:0000313" key="3">
    <source>
        <dbReference type="EMBL" id="KTD35678.1"/>
    </source>
</evidence>
<sequence>MTNRNKDHVYQIYDEIIDWFDNARTKDLNMEKSYLNLIQKHLPLNSKILDVGCGTGEPLAQFLINAGYILTGIDASKRMIERCKQKFPKGKWLLADMRTLDLNEQFHAVIAWHSFFHLSHEDQRCTLKLLASYVHQNGLFIFTSGPEYGEVWSDNGGHDLYHASLSTEEYQQLLIDNNFKILVHKIRDPECGEATVWVAQKS</sequence>
<dbReference type="InterPro" id="IPR029063">
    <property type="entry name" value="SAM-dependent_MTases_sf"/>
</dbReference>
<evidence type="ECO:0000313" key="5">
    <source>
        <dbReference type="Proteomes" id="UP000054985"/>
    </source>
</evidence>
<dbReference type="GO" id="GO:0032259">
    <property type="term" value="P:methylation"/>
    <property type="evidence" value="ECO:0007669"/>
    <property type="project" value="UniProtKB-KW"/>
</dbReference>
<dbReference type="Gene3D" id="3.40.50.150">
    <property type="entry name" value="Vaccinia Virus protein VP39"/>
    <property type="match status" value="1"/>
</dbReference>
<evidence type="ECO:0000313" key="4">
    <source>
        <dbReference type="EMBL" id="STX62809.1"/>
    </source>
</evidence>
<reference evidence="3 5" key="1">
    <citation type="submission" date="2015-11" db="EMBL/GenBank/DDBJ databases">
        <title>Genomic analysis of 38 Legionella species identifies large and diverse effector repertoires.</title>
        <authorList>
            <person name="Burstein D."/>
            <person name="Amaro F."/>
            <person name="Zusman T."/>
            <person name="Lifshitz Z."/>
            <person name="Cohen O."/>
            <person name="Gilbert J.A."/>
            <person name="Pupko T."/>
            <person name="Shuman H.A."/>
            <person name="Segal G."/>
        </authorList>
    </citation>
    <scope>NUCLEOTIDE SEQUENCE [LARGE SCALE GENOMIC DNA]</scope>
    <source>
        <strain evidence="3 5">ATCC 43877</strain>
    </source>
</reference>
<gene>
    <name evidence="3" type="ORF">Lmor_1125</name>
    <name evidence="4" type="ORF">NCTC12239_01748</name>
</gene>
<keyword evidence="5" id="KW-1185">Reference proteome</keyword>
<dbReference type="Pfam" id="PF13649">
    <property type="entry name" value="Methyltransf_25"/>
    <property type="match status" value="1"/>
</dbReference>
<keyword evidence="1 4" id="KW-0808">Transferase</keyword>
<evidence type="ECO:0000256" key="1">
    <source>
        <dbReference type="ARBA" id="ARBA00022679"/>
    </source>
</evidence>
<protein>
    <submittedName>
        <fullName evidence="4">Methyltransferase</fullName>
    </submittedName>
</protein>
<dbReference type="OrthoDB" id="9791837at2"/>
<dbReference type="EMBL" id="LNYN01000014">
    <property type="protein sequence ID" value="KTD35678.1"/>
    <property type="molecule type" value="Genomic_DNA"/>
</dbReference>
<dbReference type="SUPFAM" id="SSF53335">
    <property type="entry name" value="S-adenosyl-L-methionine-dependent methyltransferases"/>
    <property type="match status" value="1"/>
</dbReference>
<dbReference type="EMBL" id="UGOG01000001">
    <property type="protein sequence ID" value="STX62809.1"/>
    <property type="molecule type" value="Genomic_DNA"/>
</dbReference>